<keyword evidence="1" id="KW-1133">Transmembrane helix</keyword>
<feature type="transmembrane region" description="Helical" evidence="1">
    <location>
        <begin position="7"/>
        <end position="24"/>
    </location>
</feature>
<feature type="transmembrane region" description="Helical" evidence="1">
    <location>
        <begin position="116"/>
        <end position="136"/>
    </location>
</feature>
<gene>
    <name evidence="2" type="ORF">L3Y34_003308</name>
</gene>
<reference evidence="2 3" key="1">
    <citation type="submission" date="2022-05" db="EMBL/GenBank/DDBJ databases">
        <title>Chromosome-level reference genomes for two strains of Caenorhabditis briggsae: an improved platform for comparative genomics.</title>
        <authorList>
            <person name="Stevens L."/>
            <person name="Andersen E.C."/>
        </authorList>
    </citation>
    <scope>NUCLEOTIDE SEQUENCE [LARGE SCALE GENOMIC DNA]</scope>
    <source>
        <strain evidence="2">QX1410_ONT</strain>
        <tissue evidence="2">Whole-organism</tissue>
    </source>
</reference>
<evidence type="ECO:0000256" key="1">
    <source>
        <dbReference type="SAM" id="Phobius"/>
    </source>
</evidence>
<dbReference type="EMBL" id="CP090894">
    <property type="protein sequence ID" value="ULT93728.1"/>
    <property type="molecule type" value="Genomic_DNA"/>
</dbReference>
<keyword evidence="1" id="KW-0812">Transmembrane</keyword>
<feature type="transmembrane region" description="Helical" evidence="1">
    <location>
        <begin position="36"/>
        <end position="56"/>
    </location>
</feature>
<accession>A0AAE9A5X3</accession>
<dbReference type="Proteomes" id="UP000827892">
    <property type="component" value="Chromosome IV"/>
</dbReference>
<evidence type="ECO:0000313" key="2">
    <source>
        <dbReference type="EMBL" id="ULT93728.1"/>
    </source>
</evidence>
<proteinExistence type="predicted"/>
<sequence length="153" mass="17638">MRESENLSIVLSIFTQTIGILLLLGNRFFNIPQSDFCAFSCLMGVVFHLRFSYFFENPLKIECLLTIVRTRAFVKHWYPWMVVFNGLLWSGLSLLILLPPNSPYTVPRPPCLVHNFIGPLVGFCILAPIIFFGTILKMYCDLGPINYDYLFFV</sequence>
<organism evidence="2 3">
    <name type="scientific">Caenorhabditis briggsae</name>
    <dbReference type="NCBI Taxonomy" id="6238"/>
    <lineage>
        <taxon>Eukaryota</taxon>
        <taxon>Metazoa</taxon>
        <taxon>Ecdysozoa</taxon>
        <taxon>Nematoda</taxon>
        <taxon>Chromadorea</taxon>
        <taxon>Rhabditida</taxon>
        <taxon>Rhabditina</taxon>
        <taxon>Rhabditomorpha</taxon>
        <taxon>Rhabditoidea</taxon>
        <taxon>Rhabditidae</taxon>
        <taxon>Peloderinae</taxon>
        <taxon>Caenorhabditis</taxon>
    </lineage>
</organism>
<protein>
    <submittedName>
        <fullName evidence="2">Uncharacterized protein</fullName>
    </submittedName>
</protein>
<name>A0AAE9A5X3_CAEBR</name>
<evidence type="ECO:0000313" key="3">
    <source>
        <dbReference type="Proteomes" id="UP000827892"/>
    </source>
</evidence>
<feature type="transmembrane region" description="Helical" evidence="1">
    <location>
        <begin position="77"/>
        <end position="96"/>
    </location>
</feature>
<keyword evidence="1" id="KW-0472">Membrane</keyword>
<dbReference type="AlphaFoldDB" id="A0AAE9A5X3"/>